<evidence type="ECO:0000256" key="1">
    <source>
        <dbReference type="ARBA" id="ARBA00010605"/>
    </source>
</evidence>
<dbReference type="InterPro" id="IPR020069">
    <property type="entry name" value="Ribosomal_bL9_C"/>
</dbReference>
<dbReference type="GO" id="GO:1990904">
    <property type="term" value="C:ribonucleoprotein complex"/>
    <property type="evidence" value="ECO:0007669"/>
    <property type="project" value="UniProtKB-KW"/>
</dbReference>
<dbReference type="InterPro" id="IPR009027">
    <property type="entry name" value="Ribosomal_bL9/RNase_H1_N"/>
</dbReference>
<keyword evidence="3 7" id="KW-0694">RNA-binding</keyword>
<feature type="compositionally biased region" description="Low complexity" evidence="8">
    <location>
        <begin position="173"/>
        <end position="192"/>
    </location>
</feature>
<dbReference type="SUPFAM" id="SSF55658">
    <property type="entry name" value="L9 N-domain-like"/>
    <property type="match status" value="1"/>
</dbReference>
<evidence type="ECO:0000256" key="8">
    <source>
        <dbReference type="SAM" id="MobiDB-lite"/>
    </source>
</evidence>
<keyword evidence="4 7" id="KW-0689">Ribosomal protein</keyword>
<dbReference type="AlphaFoldDB" id="A0AB39KTG9"/>
<feature type="region of interest" description="Disordered" evidence="8">
    <location>
        <begin position="168"/>
        <end position="192"/>
    </location>
</feature>
<dbReference type="Pfam" id="PF01281">
    <property type="entry name" value="Ribosomal_L9_N"/>
    <property type="match status" value="1"/>
</dbReference>
<dbReference type="InterPro" id="IPR036791">
    <property type="entry name" value="Ribosomal_bL9_C_sf"/>
</dbReference>
<comment type="function">
    <text evidence="7">Binds to the 23S rRNA.</text>
</comment>
<dbReference type="Pfam" id="PF03948">
    <property type="entry name" value="Ribosomal_L9_C"/>
    <property type="match status" value="1"/>
</dbReference>
<dbReference type="InterPro" id="IPR036935">
    <property type="entry name" value="Ribosomal_bL9_N_sf"/>
</dbReference>
<evidence type="ECO:0000256" key="2">
    <source>
        <dbReference type="ARBA" id="ARBA00022730"/>
    </source>
</evidence>
<dbReference type="SUPFAM" id="SSF55653">
    <property type="entry name" value="Ribosomal protein L9 C-domain"/>
    <property type="match status" value="1"/>
</dbReference>
<dbReference type="InterPro" id="IPR020070">
    <property type="entry name" value="Ribosomal_bL9_N"/>
</dbReference>
<evidence type="ECO:0000256" key="6">
    <source>
        <dbReference type="ARBA" id="ARBA00035292"/>
    </source>
</evidence>
<reference evidence="10" key="1">
    <citation type="submission" date="2024-06" db="EMBL/GenBank/DDBJ databases">
        <title>Caulobacter inopinatus, sp. nov.</title>
        <authorList>
            <person name="Donachie S.P."/>
        </authorList>
    </citation>
    <scope>NUCLEOTIDE SEQUENCE</scope>
    <source>
        <strain evidence="10">73W</strain>
    </source>
</reference>
<dbReference type="GO" id="GO:0019843">
    <property type="term" value="F:rRNA binding"/>
    <property type="evidence" value="ECO:0007669"/>
    <property type="project" value="UniProtKB-UniRule"/>
</dbReference>
<dbReference type="EMBL" id="CP158375">
    <property type="protein sequence ID" value="XDO97111.1"/>
    <property type="molecule type" value="Genomic_DNA"/>
</dbReference>
<protein>
    <recommendedName>
        <fullName evidence="6 7">Large ribosomal subunit protein bL9</fullName>
    </recommendedName>
</protein>
<keyword evidence="5 7" id="KW-0687">Ribonucleoprotein</keyword>
<evidence type="ECO:0000256" key="4">
    <source>
        <dbReference type="ARBA" id="ARBA00022980"/>
    </source>
</evidence>
<dbReference type="InterPro" id="IPR000244">
    <property type="entry name" value="Ribosomal_bL9"/>
</dbReference>
<evidence type="ECO:0000256" key="7">
    <source>
        <dbReference type="HAMAP-Rule" id="MF_00503"/>
    </source>
</evidence>
<keyword evidence="2 7" id="KW-0699">rRNA-binding</keyword>
<dbReference type="NCBIfam" id="TIGR00158">
    <property type="entry name" value="L9"/>
    <property type="match status" value="1"/>
</dbReference>
<dbReference type="HAMAP" id="MF_00503">
    <property type="entry name" value="Ribosomal_bL9"/>
    <property type="match status" value="1"/>
</dbReference>
<evidence type="ECO:0000256" key="3">
    <source>
        <dbReference type="ARBA" id="ARBA00022884"/>
    </source>
</evidence>
<evidence type="ECO:0000259" key="9">
    <source>
        <dbReference type="PROSITE" id="PS00651"/>
    </source>
</evidence>
<proteinExistence type="inferred from homology"/>
<name>A0AB39KTG9_9CAUL</name>
<dbReference type="GO" id="GO:0003735">
    <property type="term" value="F:structural constituent of ribosome"/>
    <property type="evidence" value="ECO:0007669"/>
    <property type="project" value="InterPro"/>
</dbReference>
<dbReference type="Gene3D" id="3.10.430.100">
    <property type="entry name" value="Ribosomal protein L9, C-terminal domain"/>
    <property type="match status" value="1"/>
</dbReference>
<feature type="domain" description="Ribosomal protein L9" evidence="9">
    <location>
        <begin position="13"/>
        <end position="40"/>
    </location>
</feature>
<sequence length="192" mass="20698">MKVILLERVEGWGSLGDTVTVKDGYARNFLLPRQKALRATAANQKVFDAQRAEIEKRNTANRETAAKAGEALDGTSYVMIRSAGETGQLYGSVAGRDVADAVNAEGGKIERSMVVLDKPIKTLGVHEVKVKLHAEVTITVKLNIARSQDEADRQERGENVIASQFEEERAAADEAAADLLEGGAGQQEGEYA</sequence>
<dbReference type="GO" id="GO:0006412">
    <property type="term" value="P:translation"/>
    <property type="evidence" value="ECO:0007669"/>
    <property type="project" value="UniProtKB-UniRule"/>
</dbReference>
<dbReference type="RefSeq" id="WP_369060108.1">
    <property type="nucleotide sequence ID" value="NZ_CP158375.1"/>
</dbReference>
<dbReference type="InterPro" id="IPR020594">
    <property type="entry name" value="Ribosomal_bL9_bac/chp"/>
</dbReference>
<organism evidence="10">
    <name type="scientific">Caulobacter sp. 73W</name>
    <dbReference type="NCBI Taxonomy" id="3161137"/>
    <lineage>
        <taxon>Bacteria</taxon>
        <taxon>Pseudomonadati</taxon>
        <taxon>Pseudomonadota</taxon>
        <taxon>Alphaproteobacteria</taxon>
        <taxon>Caulobacterales</taxon>
        <taxon>Caulobacteraceae</taxon>
        <taxon>Caulobacter</taxon>
    </lineage>
</organism>
<gene>
    <name evidence="7 10" type="primary">rplI</name>
    <name evidence="10" type="ORF">ABOZ73_01405</name>
</gene>
<dbReference type="GO" id="GO:0005840">
    <property type="term" value="C:ribosome"/>
    <property type="evidence" value="ECO:0007669"/>
    <property type="project" value="UniProtKB-KW"/>
</dbReference>
<evidence type="ECO:0000256" key="5">
    <source>
        <dbReference type="ARBA" id="ARBA00023274"/>
    </source>
</evidence>
<dbReference type="PROSITE" id="PS00651">
    <property type="entry name" value="RIBOSOMAL_L9"/>
    <property type="match status" value="1"/>
</dbReference>
<comment type="similarity">
    <text evidence="1 7">Belongs to the bacterial ribosomal protein bL9 family.</text>
</comment>
<dbReference type="PANTHER" id="PTHR21368">
    <property type="entry name" value="50S RIBOSOMAL PROTEIN L9"/>
    <property type="match status" value="1"/>
</dbReference>
<evidence type="ECO:0000313" key="10">
    <source>
        <dbReference type="EMBL" id="XDO97111.1"/>
    </source>
</evidence>
<accession>A0AB39KTG9</accession>
<dbReference type="Gene3D" id="3.40.5.10">
    <property type="entry name" value="Ribosomal protein L9, N-terminal domain"/>
    <property type="match status" value="1"/>
</dbReference>